<reference evidence="3" key="1">
    <citation type="submission" date="2017-09" db="EMBL/GenBank/DDBJ databases">
        <title>Depth-based differentiation of microbial function through sediment-hosted aquifers and enrichment of novel symbionts in the deep terrestrial subsurface.</title>
        <authorList>
            <person name="Probst A.J."/>
            <person name="Ladd B."/>
            <person name="Jarett J.K."/>
            <person name="Geller-Mcgrath D.E."/>
            <person name="Sieber C.M.K."/>
            <person name="Emerson J.B."/>
            <person name="Anantharaman K."/>
            <person name="Thomas B.C."/>
            <person name="Malmstrom R."/>
            <person name="Stieglmeier M."/>
            <person name="Klingl A."/>
            <person name="Woyke T."/>
            <person name="Ryan C.M."/>
            <person name="Banfield J.F."/>
        </authorList>
    </citation>
    <scope>NUCLEOTIDE SEQUENCE [LARGE SCALE GENOMIC DNA]</scope>
</reference>
<accession>A0A2M8KIQ1</accession>
<dbReference type="EMBL" id="PFEA01000033">
    <property type="protein sequence ID" value="PJE59785.1"/>
    <property type="molecule type" value="Genomic_DNA"/>
</dbReference>
<dbReference type="InterPro" id="IPR003489">
    <property type="entry name" value="RHF/RaiA"/>
</dbReference>
<dbReference type="SUPFAM" id="SSF69754">
    <property type="entry name" value="Ribosome binding protein Y (YfiA homologue)"/>
    <property type="match status" value="1"/>
</dbReference>
<organism evidence="2 3">
    <name type="scientific">Candidatus Portnoybacteria bacterium CG10_big_fil_rev_8_21_14_0_10_44_7</name>
    <dbReference type="NCBI Taxonomy" id="1974816"/>
    <lineage>
        <taxon>Bacteria</taxon>
        <taxon>Candidatus Portnoyibacteriota</taxon>
    </lineage>
</organism>
<dbReference type="Gene3D" id="3.30.160.100">
    <property type="entry name" value="Ribosome hibernation promotion factor-like"/>
    <property type="match status" value="1"/>
</dbReference>
<dbReference type="PANTHER" id="PTHR33231:SF1">
    <property type="entry name" value="30S RIBOSOMAL PROTEIN"/>
    <property type="match status" value="1"/>
</dbReference>
<dbReference type="GO" id="GO:0043024">
    <property type="term" value="F:ribosomal small subunit binding"/>
    <property type="evidence" value="ECO:0007669"/>
    <property type="project" value="TreeGrafter"/>
</dbReference>
<dbReference type="AlphaFoldDB" id="A0A2M8KIQ1"/>
<comment type="caution">
    <text evidence="2">The sequence shown here is derived from an EMBL/GenBank/DDBJ whole genome shotgun (WGS) entry which is preliminary data.</text>
</comment>
<dbReference type="CDD" id="cd00552">
    <property type="entry name" value="RaiA"/>
    <property type="match status" value="1"/>
</dbReference>
<dbReference type="GO" id="GO:0045900">
    <property type="term" value="P:negative regulation of translational elongation"/>
    <property type="evidence" value="ECO:0007669"/>
    <property type="project" value="TreeGrafter"/>
</dbReference>
<name>A0A2M8KIQ1_9BACT</name>
<evidence type="ECO:0000313" key="2">
    <source>
        <dbReference type="EMBL" id="PJE59785.1"/>
    </source>
</evidence>
<dbReference type="GO" id="GO:0022627">
    <property type="term" value="C:cytosolic small ribosomal subunit"/>
    <property type="evidence" value="ECO:0007669"/>
    <property type="project" value="TreeGrafter"/>
</dbReference>
<keyword evidence="1" id="KW-0810">Translation regulation</keyword>
<dbReference type="Proteomes" id="UP000231086">
    <property type="component" value="Unassembled WGS sequence"/>
</dbReference>
<sequence length="132" mass="15560">MRINLKAKNLELTPKIKNYLQKRLNYFDRFIKKVDPAAIICDVELEKIVGDQRKGEIFRAEINLEAAGVFYRSEEQSENIFSVIDLVKDQIARELKRNKEKKVDLIRRGGRSIKKAFSLSTLARFRRRSKFK</sequence>
<evidence type="ECO:0000313" key="3">
    <source>
        <dbReference type="Proteomes" id="UP000231086"/>
    </source>
</evidence>
<dbReference type="PANTHER" id="PTHR33231">
    <property type="entry name" value="30S RIBOSOMAL PROTEIN"/>
    <property type="match status" value="1"/>
</dbReference>
<protein>
    <submittedName>
        <fullName evidence="2">Ribosomal subunit interface protein</fullName>
    </submittedName>
</protein>
<dbReference type="InterPro" id="IPR036567">
    <property type="entry name" value="RHF-like"/>
</dbReference>
<dbReference type="Pfam" id="PF02482">
    <property type="entry name" value="Ribosomal_S30AE"/>
    <property type="match status" value="1"/>
</dbReference>
<dbReference type="NCBIfam" id="TIGR00741">
    <property type="entry name" value="yfiA"/>
    <property type="match status" value="1"/>
</dbReference>
<proteinExistence type="predicted"/>
<evidence type="ECO:0000256" key="1">
    <source>
        <dbReference type="ARBA" id="ARBA00022845"/>
    </source>
</evidence>
<dbReference type="InterPro" id="IPR050574">
    <property type="entry name" value="HPF/YfiA_ribosome-assoc"/>
</dbReference>
<gene>
    <name evidence="2" type="primary">raiA</name>
    <name evidence="2" type="ORF">COU85_01840</name>
</gene>